<dbReference type="OrthoDB" id="9794572at2"/>
<sequence>MTNSILERIGELDPASGFSMDDYWVWGSSVVKGDDGKYHMFASRWSKKKPFFTTWITDSEIVHAVADSADGTYVFSDVALGKRGTQFWDGQSAHNPKIFRHKGKYILFYMGSTHPFEPFPDGDDADVTGKHCVVARSNKRVGVAVADSPYGPWQRFDCPILPTKPNTFYSFLTSNPSPIIHDDGSVLLMFKARAYDGDIHGRMTIGIAKADHYLGPYRVISSEPIFGPDKVGEIEDPSIWLDNDGYHMLAKDMGSSICGEHHAGILCHSDNGLDWRLDEDPLAYSKTVQWRDGSEGVLGQMERPFPLVEDGVVTTLFFAAMDGPGGFNNGTRSWNQAVPLKKK</sequence>
<dbReference type="GO" id="GO:0016787">
    <property type="term" value="F:hydrolase activity"/>
    <property type="evidence" value="ECO:0007669"/>
    <property type="project" value="UniProtKB-KW"/>
</dbReference>
<keyword evidence="2" id="KW-1185">Reference proteome</keyword>
<organism evidence="1 2">
    <name type="scientific">Vibrio albus</name>
    <dbReference type="NCBI Taxonomy" id="2200953"/>
    <lineage>
        <taxon>Bacteria</taxon>
        <taxon>Pseudomonadati</taxon>
        <taxon>Pseudomonadota</taxon>
        <taxon>Gammaproteobacteria</taxon>
        <taxon>Vibrionales</taxon>
        <taxon>Vibrionaceae</taxon>
        <taxon>Vibrio</taxon>
    </lineage>
</organism>
<keyword evidence="1" id="KW-0378">Hydrolase</keyword>
<dbReference type="RefSeq" id="WP_109320579.1">
    <property type="nucleotide sequence ID" value="NZ_QFWT01000009.1"/>
</dbReference>
<evidence type="ECO:0000313" key="2">
    <source>
        <dbReference type="Proteomes" id="UP000245362"/>
    </source>
</evidence>
<dbReference type="SUPFAM" id="SSF75005">
    <property type="entry name" value="Arabinanase/levansucrase/invertase"/>
    <property type="match status" value="1"/>
</dbReference>
<dbReference type="AlphaFoldDB" id="A0A2U3B6L8"/>
<proteinExistence type="predicted"/>
<dbReference type="Proteomes" id="UP000245362">
    <property type="component" value="Unassembled WGS sequence"/>
</dbReference>
<dbReference type="InterPro" id="IPR023296">
    <property type="entry name" value="Glyco_hydro_beta-prop_sf"/>
</dbReference>
<protein>
    <submittedName>
        <fullName evidence="1">Glycosyl hydrolase family 43</fullName>
    </submittedName>
</protein>
<name>A0A2U3B6L8_9VIBR</name>
<evidence type="ECO:0000313" key="1">
    <source>
        <dbReference type="EMBL" id="PWI32439.1"/>
    </source>
</evidence>
<dbReference type="Gene3D" id="2.115.10.20">
    <property type="entry name" value="Glycosyl hydrolase domain, family 43"/>
    <property type="match status" value="1"/>
</dbReference>
<gene>
    <name evidence="1" type="ORF">DI392_15385</name>
</gene>
<comment type="caution">
    <text evidence="1">The sequence shown here is derived from an EMBL/GenBank/DDBJ whole genome shotgun (WGS) entry which is preliminary data.</text>
</comment>
<dbReference type="EMBL" id="QFWT01000009">
    <property type="protein sequence ID" value="PWI32439.1"/>
    <property type="molecule type" value="Genomic_DNA"/>
</dbReference>
<accession>A0A2U3B6L8</accession>
<dbReference type="CDD" id="cd08994">
    <property type="entry name" value="GH43_62_32_68_117_130-like"/>
    <property type="match status" value="1"/>
</dbReference>
<reference evidence="1 2" key="1">
    <citation type="submission" date="2018-05" db="EMBL/GenBank/DDBJ databases">
        <title>Vibrio limimaris sp. nov., isolated from marine sediment.</title>
        <authorList>
            <person name="Li C.-M."/>
        </authorList>
    </citation>
    <scope>NUCLEOTIDE SEQUENCE [LARGE SCALE GENOMIC DNA]</scope>
    <source>
        <strain evidence="1 2">E4404</strain>
    </source>
</reference>